<dbReference type="Proteomes" id="UP001054837">
    <property type="component" value="Unassembled WGS sequence"/>
</dbReference>
<accession>A0AAV4X6Z9</accession>
<dbReference type="AlphaFoldDB" id="A0AAV4X6Z9"/>
<dbReference type="EMBL" id="BPLQ01015713">
    <property type="protein sequence ID" value="GIY90433.1"/>
    <property type="molecule type" value="Genomic_DNA"/>
</dbReference>
<evidence type="ECO:0000313" key="2">
    <source>
        <dbReference type="Proteomes" id="UP001054837"/>
    </source>
</evidence>
<organism evidence="1 2">
    <name type="scientific">Caerostris darwini</name>
    <dbReference type="NCBI Taxonomy" id="1538125"/>
    <lineage>
        <taxon>Eukaryota</taxon>
        <taxon>Metazoa</taxon>
        <taxon>Ecdysozoa</taxon>
        <taxon>Arthropoda</taxon>
        <taxon>Chelicerata</taxon>
        <taxon>Arachnida</taxon>
        <taxon>Araneae</taxon>
        <taxon>Araneomorphae</taxon>
        <taxon>Entelegynae</taxon>
        <taxon>Araneoidea</taxon>
        <taxon>Araneidae</taxon>
        <taxon>Caerostris</taxon>
    </lineage>
</organism>
<keyword evidence="2" id="KW-1185">Reference proteome</keyword>
<proteinExistence type="predicted"/>
<name>A0AAV4X6Z9_9ARAC</name>
<comment type="caution">
    <text evidence="1">The sequence shown here is derived from an EMBL/GenBank/DDBJ whole genome shotgun (WGS) entry which is preliminary data.</text>
</comment>
<sequence length="88" mass="10176">MWESLAMREPMLCKARGRIQPAGISTDTRDRMQSYHYSHRKLHQQKPQGLERQQEVVFTRAHIPRHPSHDSALQLAVTTCRHTSTASV</sequence>
<gene>
    <name evidence="1" type="ORF">CDAR_194711</name>
</gene>
<evidence type="ECO:0000313" key="1">
    <source>
        <dbReference type="EMBL" id="GIY90433.1"/>
    </source>
</evidence>
<protein>
    <submittedName>
        <fullName evidence="1">Uncharacterized protein</fullName>
    </submittedName>
</protein>
<reference evidence="1 2" key="1">
    <citation type="submission" date="2021-06" db="EMBL/GenBank/DDBJ databases">
        <title>Caerostris darwini draft genome.</title>
        <authorList>
            <person name="Kono N."/>
            <person name="Arakawa K."/>
        </authorList>
    </citation>
    <scope>NUCLEOTIDE SEQUENCE [LARGE SCALE GENOMIC DNA]</scope>
</reference>